<evidence type="ECO:0000313" key="2">
    <source>
        <dbReference type="WBParaSite" id="TREG1_66620.1"/>
    </source>
</evidence>
<evidence type="ECO:0000313" key="1">
    <source>
        <dbReference type="Proteomes" id="UP000050795"/>
    </source>
</evidence>
<reference evidence="2" key="2">
    <citation type="submission" date="2023-11" db="UniProtKB">
        <authorList>
            <consortium name="WormBaseParasite"/>
        </authorList>
    </citation>
    <scope>IDENTIFICATION</scope>
</reference>
<sequence>MAGLKKTATVRDLWERTNQEPMGQQVYRNKWRWIGHTLRKPSSDITRQSLEWNPIGKRRVGRQCVGDLEEVMWRGDEIMWGDLELGENSSRESNVMETCG</sequence>
<reference evidence="1" key="1">
    <citation type="submission" date="2022-06" db="EMBL/GenBank/DDBJ databases">
        <authorList>
            <person name="Berger JAMES D."/>
            <person name="Berger JAMES D."/>
        </authorList>
    </citation>
    <scope>NUCLEOTIDE SEQUENCE [LARGE SCALE GENOMIC DNA]</scope>
</reference>
<proteinExistence type="predicted"/>
<keyword evidence="1" id="KW-1185">Reference proteome</keyword>
<protein>
    <submittedName>
        <fullName evidence="2">Uncharacterized protein</fullName>
    </submittedName>
</protein>
<dbReference type="AlphaFoldDB" id="A0AA85K7B4"/>
<name>A0AA85K7B4_TRIRE</name>
<organism evidence="1 2">
    <name type="scientific">Trichobilharzia regenti</name>
    <name type="common">Nasal bird schistosome</name>
    <dbReference type="NCBI Taxonomy" id="157069"/>
    <lineage>
        <taxon>Eukaryota</taxon>
        <taxon>Metazoa</taxon>
        <taxon>Spiralia</taxon>
        <taxon>Lophotrochozoa</taxon>
        <taxon>Platyhelminthes</taxon>
        <taxon>Trematoda</taxon>
        <taxon>Digenea</taxon>
        <taxon>Strigeidida</taxon>
        <taxon>Schistosomatoidea</taxon>
        <taxon>Schistosomatidae</taxon>
        <taxon>Trichobilharzia</taxon>
    </lineage>
</organism>
<dbReference type="Proteomes" id="UP000050795">
    <property type="component" value="Unassembled WGS sequence"/>
</dbReference>
<dbReference type="WBParaSite" id="TREG1_66620.1">
    <property type="protein sequence ID" value="TREG1_66620.1"/>
    <property type="gene ID" value="TREG1_66620"/>
</dbReference>
<accession>A0AA85K7B4</accession>